<keyword evidence="5" id="KW-0862">Zinc</keyword>
<dbReference type="InterPro" id="IPR013087">
    <property type="entry name" value="Znf_C2H2_type"/>
</dbReference>
<feature type="domain" description="C2H2-type" evidence="10">
    <location>
        <begin position="30"/>
        <end position="58"/>
    </location>
</feature>
<name>A0A376BAQ2_9ASCO</name>
<dbReference type="GO" id="GO:0006364">
    <property type="term" value="P:rRNA processing"/>
    <property type="evidence" value="ECO:0007669"/>
    <property type="project" value="TreeGrafter"/>
</dbReference>
<keyword evidence="6" id="KW-0539">Nucleus</keyword>
<keyword evidence="4 8" id="KW-0863">Zinc-finger</keyword>
<evidence type="ECO:0000256" key="5">
    <source>
        <dbReference type="ARBA" id="ARBA00022833"/>
    </source>
</evidence>
<dbReference type="PROSITE" id="PS50157">
    <property type="entry name" value="ZINC_FINGER_C2H2_2"/>
    <property type="match status" value="1"/>
</dbReference>
<accession>A0A376BAQ2</accession>
<dbReference type="Gene3D" id="3.30.1490.490">
    <property type="match status" value="1"/>
</dbReference>
<feature type="compositionally biased region" description="Basic residues" evidence="9">
    <location>
        <begin position="69"/>
        <end position="78"/>
    </location>
</feature>
<organism evidence="11 12">
    <name type="scientific">Saccharomycodes ludwigii</name>
    <dbReference type="NCBI Taxonomy" id="36035"/>
    <lineage>
        <taxon>Eukaryota</taxon>
        <taxon>Fungi</taxon>
        <taxon>Dikarya</taxon>
        <taxon>Ascomycota</taxon>
        <taxon>Saccharomycotina</taxon>
        <taxon>Saccharomycetes</taxon>
        <taxon>Saccharomycodales</taxon>
        <taxon>Saccharomycodaceae</taxon>
        <taxon>Saccharomycodes</taxon>
    </lineage>
</organism>
<evidence type="ECO:0000256" key="9">
    <source>
        <dbReference type="SAM" id="MobiDB-lite"/>
    </source>
</evidence>
<evidence type="ECO:0000256" key="6">
    <source>
        <dbReference type="ARBA" id="ARBA00023242"/>
    </source>
</evidence>
<comment type="subcellular location">
    <subcellularLocation>
        <location evidence="1">Nucleus</location>
    </subcellularLocation>
</comment>
<dbReference type="InterPro" id="IPR039999">
    <property type="entry name" value="LYAR"/>
</dbReference>
<evidence type="ECO:0000256" key="4">
    <source>
        <dbReference type="ARBA" id="ARBA00022771"/>
    </source>
</evidence>
<dbReference type="VEuPathDB" id="FungiDB:SCODWIG_03395"/>
<keyword evidence="2" id="KW-0479">Metal-binding</keyword>
<dbReference type="PANTHER" id="PTHR13100">
    <property type="entry name" value="CELL GROWTH-REGULATING NUCLEOLAR PROTEIN LYAR"/>
    <property type="match status" value="1"/>
</dbReference>
<evidence type="ECO:0000256" key="8">
    <source>
        <dbReference type="PROSITE-ProRule" id="PRU01145"/>
    </source>
</evidence>
<protein>
    <submittedName>
        <fullName evidence="11">Related to UPF0743 protein YCR087C-A</fullName>
    </submittedName>
</protein>
<keyword evidence="12" id="KW-1185">Reference proteome</keyword>
<evidence type="ECO:0000313" key="12">
    <source>
        <dbReference type="Proteomes" id="UP000262825"/>
    </source>
</evidence>
<sequence>MVTFNCEVCNETVPKKSTEKHYYRCPNAYYTCIDCNKTFDDGVSYTKHIQCITEDEKYQKSLYKGNGKKEKKKNNKITKKQETKPIEEKKKQEENKPDKSVHKLSTKLVKGQSLYKVMKSIKSKDEKKELLKCLVADEDGKFEFK</sequence>
<evidence type="ECO:0000256" key="2">
    <source>
        <dbReference type="ARBA" id="ARBA00022723"/>
    </source>
</evidence>
<dbReference type="EMBL" id="UFAJ01000802">
    <property type="protein sequence ID" value="SSD61634.1"/>
    <property type="molecule type" value="Genomic_DNA"/>
</dbReference>
<feature type="region of interest" description="Disordered" evidence="9">
    <location>
        <begin position="63"/>
        <end position="105"/>
    </location>
</feature>
<dbReference type="SUPFAM" id="SSF57667">
    <property type="entry name" value="beta-beta-alpha zinc fingers"/>
    <property type="match status" value="2"/>
</dbReference>
<comment type="similarity">
    <text evidence="7">Belongs to the UPF0743 family.</text>
</comment>
<dbReference type="InterPro" id="IPR014898">
    <property type="entry name" value="Znf_C2H2_LYAR"/>
</dbReference>
<dbReference type="GO" id="GO:0005730">
    <property type="term" value="C:nucleolus"/>
    <property type="evidence" value="ECO:0007669"/>
    <property type="project" value="TreeGrafter"/>
</dbReference>
<dbReference type="Proteomes" id="UP000262825">
    <property type="component" value="Unassembled WGS sequence"/>
</dbReference>
<dbReference type="InterPro" id="IPR036236">
    <property type="entry name" value="Znf_C2H2_sf"/>
</dbReference>
<keyword evidence="3" id="KW-0677">Repeat</keyword>
<reference evidence="12" key="1">
    <citation type="submission" date="2018-06" db="EMBL/GenBank/DDBJ databases">
        <authorList>
            <person name="Guldener U."/>
        </authorList>
    </citation>
    <scope>NUCLEOTIDE SEQUENCE [LARGE SCALE GENOMIC DNA]</scope>
    <source>
        <strain evidence="12">UTAD17</strain>
    </source>
</reference>
<proteinExistence type="inferred from homology"/>
<evidence type="ECO:0000256" key="3">
    <source>
        <dbReference type="ARBA" id="ARBA00022737"/>
    </source>
</evidence>
<dbReference type="PROSITE" id="PS51804">
    <property type="entry name" value="ZF_C2HC_LYAR"/>
    <property type="match status" value="2"/>
</dbReference>
<feature type="compositionally biased region" description="Basic and acidic residues" evidence="9">
    <location>
        <begin position="79"/>
        <end position="101"/>
    </location>
</feature>
<dbReference type="GO" id="GO:0008270">
    <property type="term" value="F:zinc ion binding"/>
    <property type="evidence" value="ECO:0007669"/>
    <property type="project" value="UniProtKB-KW"/>
</dbReference>
<dbReference type="OrthoDB" id="21474at2759"/>
<dbReference type="Pfam" id="PF08790">
    <property type="entry name" value="zf-LYAR"/>
    <property type="match status" value="1"/>
</dbReference>
<gene>
    <name evidence="11" type="ORF">SCODWIG_03395</name>
</gene>
<evidence type="ECO:0000256" key="7">
    <source>
        <dbReference type="ARBA" id="ARBA00061084"/>
    </source>
</evidence>
<dbReference type="AlphaFoldDB" id="A0A376BAQ2"/>
<dbReference type="PANTHER" id="PTHR13100:SF10">
    <property type="entry name" value="CELL GROWTH-REGULATING NUCLEOLAR PROTEIN"/>
    <property type="match status" value="1"/>
</dbReference>
<evidence type="ECO:0000259" key="10">
    <source>
        <dbReference type="PROSITE" id="PS50157"/>
    </source>
</evidence>
<evidence type="ECO:0000256" key="1">
    <source>
        <dbReference type="ARBA" id="ARBA00004123"/>
    </source>
</evidence>
<dbReference type="GO" id="GO:0003677">
    <property type="term" value="F:DNA binding"/>
    <property type="evidence" value="ECO:0007669"/>
    <property type="project" value="InterPro"/>
</dbReference>
<evidence type="ECO:0000313" key="11">
    <source>
        <dbReference type="EMBL" id="SSD61634.1"/>
    </source>
</evidence>
<dbReference type="GO" id="GO:0000122">
    <property type="term" value="P:negative regulation of transcription by RNA polymerase II"/>
    <property type="evidence" value="ECO:0007669"/>
    <property type="project" value="TreeGrafter"/>
</dbReference>
<dbReference type="FunFam" id="3.30.1490.490:FF:000001">
    <property type="entry name" value="cell growth-regulating nucleolar protein-like"/>
    <property type="match status" value="1"/>
</dbReference>